<feature type="region of interest" description="Disordered" evidence="6">
    <location>
        <begin position="165"/>
        <end position="190"/>
    </location>
</feature>
<evidence type="ECO:0000313" key="10">
    <source>
        <dbReference type="EMBL" id="KAJ2677614.1"/>
    </source>
</evidence>
<keyword evidence="2 7" id="KW-0812">Transmembrane</keyword>
<dbReference type="InterPro" id="IPR051361">
    <property type="entry name" value="ThrE/Ser_Exporter"/>
</dbReference>
<feature type="transmembrane region" description="Helical" evidence="7">
    <location>
        <begin position="487"/>
        <end position="509"/>
    </location>
</feature>
<feature type="region of interest" description="Disordered" evidence="6">
    <location>
        <begin position="1"/>
        <end position="73"/>
    </location>
</feature>
<evidence type="ECO:0000256" key="4">
    <source>
        <dbReference type="ARBA" id="ARBA00023136"/>
    </source>
</evidence>
<dbReference type="Pfam" id="PF06738">
    <property type="entry name" value="ThrE"/>
    <property type="match status" value="1"/>
</dbReference>
<dbReference type="GO" id="GO:0016020">
    <property type="term" value="C:membrane"/>
    <property type="evidence" value="ECO:0007669"/>
    <property type="project" value="UniProtKB-SubCell"/>
</dbReference>
<feature type="domain" description="Threonine/serine exporter-like N-terminal" evidence="8">
    <location>
        <begin position="380"/>
        <end position="617"/>
    </location>
</feature>
<evidence type="ECO:0000256" key="6">
    <source>
        <dbReference type="SAM" id="MobiDB-lite"/>
    </source>
</evidence>
<keyword evidence="3 7" id="KW-1133">Transmembrane helix</keyword>
<dbReference type="Proteomes" id="UP001151518">
    <property type="component" value="Unassembled WGS sequence"/>
</dbReference>
<feature type="transmembrane region" description="Helical" evidence="7">
    <location>
        <begin position="561"/>
        <end position="585"/>
    </location>
</feature>
<organism evidence="10 11">
    <name type="scientific">Coemansia spiralis</name>
    <dbReference type="NCBI Taxonomy" id="417178"/>
    <lineage>
        <taxon>Eukaryota</taxon>
        <taxon>Fungi</taxon>
        <taxon>Fungi incertae sedis</taxon>
        <taxon>Zoopagomycota</taxon>
        <taxon>Kickxellomycotina</taxon>
        <taxon>Kickxellomycetes</taxon>
        <taxon>Kickxellales</taxon>
        <taxon>Kickxellaceae</taxon>
        <taxon>Coemansia</taxon>
    </lineage>
</organism>
<feature type="compositionally biased region" description="Polar residues" evidence="6">
    <location>
        <begin position="1"/>
        <end position="25"/>
    </location>
</feature>
<evidence type="ECO:0000256" key="3">
    <source>
        <dbReference type="ARBA" id="ARBA00022989"/>
    </source>
</evidence>
<evidence type="ECO:0000256" key="2">
    <source>
        <dbReference type="ARBA" id="ARBA00022692"/>
    </source>
</evidence>
<reference evidence="10" key="1">
    <citation type="submission" date="2022-07" db="EMBL/GenBank/DDBJ databases">
        <title>Phylogenomic reconstructions and comparative analyses of Kickxellomycotina fungi.</title>
        <authorList>
            <person name="Reynolds N.K."/>
            <person name="Stajich J.E."/>
            <person name="Barry K."/>
            <person name="Grigoriev I.V."/>
            <person name="Crous P."/>
            <person name="Smith M.E."/>
        </authorList>
    </citation>
    <scope>NUCLEOTIDE SEQUENCE</scope>
    <source>
        <strain evidence="10">NRRL 3115</strain>
    </source>
</reference>
<feature type="transmembrane region" description="Helical" evidence="7">
    <location>
        <begin position="597"/>
        <end position="618"/>
    </location>
</feature>
<accession>A0A9W8G9E8</accession>
<feature type="compositionally biased region" description="Polar residues" evidence="6">
    <location>
        <begin position="60"/>
        <end position="73"/>
    </location>
</feature>
<feature type="transmembrane region" description="Helical" evidence="7">
    <location>
        <begin position="693"/>
        <end position="709"/>
    </location>
</feature>
<evidence type="ECO:0000256" key="5">
    <source>
        <dbReference type="ARBA" id="ARBA00034125"/>
    </source>
</evidence>
<dbReference type="InterPro" id="IPR024528">
    <property type="entry name" value="ThrE_2"/>
</dbReference>
<dbReference type="AlphaFoldDB" id="A0A9W8G9E8"/>
<feature type="domain" description="Threonine/Serine exporter ThrE" evidence="9">
    <location>
        <begin position="651"/>
        <end position="772"/>
    </location>
</feature>
<dbReference type="PANTHER" id="PTHR31082:SF4">
    <property type="entry name" value="PHEROMONE-REGULATED MEMBRANE PROTEIN 10"/>
    <property type="match status" value="1"/>
</dbReference>
<dbReference type="Pfam" id="PF12821">
    <property type="entry name" value="ThrE_2"/>
    <property type="match status" value="1"/>
</dbReference>
<dbReference type="InterPro" id="IPR010619">
    <property type="entry name" value="ThrE-like_N"/>
</dbReference>
<keyword evidence="4 7" id="KW-0472">Membrane</keyword>
<sequence>MDTPNSDRQLSPVSESDGSGTTWSSELCMADEIQAVPEKQEEKYHTDQAFTGNGKAKETSGGQPQDASETTINPKQMLSSVIDSAVRHFQDIDKEPSNQQQHSGMMSSVGQIRLQPDRETVLTGGAYGADALGSDLEAAASKKEPQHRPGLLSNYLRLMHLDRKGYQQPGRPTRQQAKYRHDKGNNSSNNVWFDEGSEQAHYQSGRDTSMFSGLRRRKLKARHSNGRSWRPLSRIHKSPRVTGTDSAGETLPARGSGFFANVKNIRKSQTATGSLSTSLANTPDMPFRHLSEALPWASSQRQYASACGTPLIQTRRQSIASMTGDVSTIPNLSVDNKDIEATIFGLHSLRSPEPADRFLGAAVERQHIVKAIDLLLLHQRFVVLLAKALMMYGSPLHHLEDNLTRIAQLMDLEMTASAIPGLVLLSFDDSVTHTSETKLVRCSNGWDMHRLDQTSQLLRKVVHGKTEVNTAVTELENIMLAPPIYAWYWQVLNFGIIAWSLCLVCFGGSWQDSGISLALGLIAGLMNLAAGKLRGYTNFFEVSVSIVVGVLSGALSKWGCFAATALSGTVVLLPGLVMTTGVIELSSRHMLAGTVRIFYALLLAFIIAYGLLIGVEIYNKIAGNPVLNGALLDLSQCHPLTKWSWFGTFPVGIISIAVLVNIHWRHWASVTVVAGISYGIFWLFKFHLGLDDLAPVVASFVLGLVANVWSKFTGQTAYMVLLPGEMFLVPGSVGVRGISSILSNDGGQGAQLAMQMITTCLSIMMGLFASTFLVYPRGKQHSALVTV</sequence>
<comment type="caution">
    <text evidence="10">The sequence shown here is derived from an EMBL/GenBank/DDBJ whole genome shotgun (WGS) entry which is preliminary data.</text>
</comment>
<evidence type="ECO:0000256" key="1">
    <source>
        <dbReference type="ARBA" id="ARBA00004141"/>
    </source>
</evidence>
<name>A0A9W8G9E8_9FUNG</name>
<dbReference type="EMBL" id="JANBTW010000030">
    <property type="protein sequence ID" value="KAJ2677614.1"/>
    <property type="molecule type" value="Genomic_DNA"/>
</dbReference>
<evidence type="ECO:0000259" key="8">
    <source>
        <dbReference type="Pfam" id="PF06738"/>
    </source>
</evidence>
<comment type="similarity">
    <text evidence="5">Belongs to the ThrE exporter (TC 2.A.79) family.</text>
</comment>
<gene>
    <name evidence="10" type="primary">PRM10_2</name>
    <name evidence="10" type="ORF">GGI25_003004</name>
</gene>
<dbReference type="GO" id="GO:0022857">
    <property type="term" value="F:transmembrane transporter activity"/>
    <property type="evidence" value="ECO:0007669"/>
    <property type="project" value="InterPro"/>
</dbReference>
<protein>
    <submittedName>
        <fullName evidence="10">Pheromone-regulated protein prm10</fullName>
    </submittedName>
</protein>
<comment type="subcellular location">
    <subcellularLocation>
        <location evidence="1">Membrane</location>
        <topology evidence="1">Multi-pass membrane protein</topology>
    </subcellularLocation>
</comment>
<feature type="transmembrane region" description="Helical" evidence="7">
    <location>
        <begin position="515"/>
        <end position="531"/>
    </location>
</feature>
<feature type="transmembrane region" description="Helical" evidence="7">
    <location>
        <begin position="753"/>
        <end position="775"/>
    </location>
</feature>
<feature type="transmembrane region" description="Helical" evidence="7">
    <location>
        <begin position="643"/>
        <end position="660"/>
    </location>
</feature>
<dbReference type="OrthoDB" id="413008at2759"/>
<dbReference type="PANTHER" id="PTHR31082">
    <property type="entry name" value="PHEROMONE-REGULATED MEMBRANE PROTEIN 10"/>
    <property type="match status" value="1"/>
</dbReference>
<evidence type="ECO:0000256" key="7">
    <source>
        <dbReference type="SAM" id="Phobius"/>
    </source>
</evidence>
<evidence type="ECO:0000313" key="11">
    <source>
        <dbReference type="Proteomes" id="UP001151518"/>
    </source>
</evidence>
<proteinExistence type="inferred from homology"/>
<feature type="transmembrane region" description="Helical" evidence="7">
    <location>
        <begin position="716"/>
        <end position="733"/>
    </location>
</feature>
<feature type="transmembrane region" description="Helical" evidence="7">
    <location>
        <begin position="667"/>
        <end position="687"/>
    </location>
</feature>
<evidence type="ECO:0000259" key="9">
    <source>
        <dbReference type="Pfam" id="PF12821"/>
    </source>
</evidence>